<keyword evidence="4" id="KW-1185">Reference proteome</keyword>
<dbReference type="PRINTS" id="PR01438">
    <property type="entry name" value="UNVRSLSTRESS"/>
</dbReference>
<evidence type="ECO:0000256" key="1">
    <source>
        <dbReference type="ARBA" id="ARBA00008791"/>
    </source>
</evidence>
<dbReference type="PANTHER" id="PTHR46268">
    <property type="entry name" value="STRESS RESPONSE PROTEIN NHAX"/>
    <property type="match status" value="1"/>
</dbReference>
<accession>A0AAF1KL05</accession>
<evidence type="ECO:0000313" key="4">
    <source>
        <dbReference type="Proteomes" id="UP001196068"/>
    </source>
</evidence>
<dbReference type="Gene3D" id="3.40.50.12370">
    <property type="match status" value="1"/>
</dbReference>
<dbReference type="EMBL" id="JAAEDH010000002">
    <property type="protein sequence ID" value="MBR0654131.1"/>
    <property type="molecule type" value="Genomic_DNA"/>
</dbReference>
<dbReference type="SUPFAM" id="SSF52402">
    <property type="entry name" value="Adenine nucleotide alpha hydrolases-like"/>
    <property type="match status" value="2"/>
</dbReference>
<sequence>MFQHILLPATGEPADAVVYATALAAGLGLPVHFGVLHVRQDLVTAAIDMAGLGVYGGYGAGRMIDTIEQETVAAEDAARAAFAAFRSESGLANAMPMAGQGSATLTVETGVEEDALVAHGRTADLVVIGRAHGGEEVSLGRMQAVLAGIGRPLLVAAPHGPAALLDTVVIAWKDSAEAARAVSAAMPFIARAGRVLVVTIGEAGDPGEPGAASAARLVETLTRHNSAVSAWHVPAGDGEGAEALLAAASEARATLLVMGAYGHGELREMVFGGFTRSVLGGAPMPVLMMH</sequence>
<organism evidence="3 4">
    <name type="scientific">Plastoroseomonas arctica</name>
    <dbReference type="NCBI Taxonomy" id="1509237"/>
    <lineage>
        <taxon>Bacteria</taxon>
        <taxon>Pseudomonadati</taxon>
        <taxon>Pseudomonadota</taxon>
        <taxon>Alphaproteobacteria</taxon>
        <taxon>Acetobacterales</taxon>
        <taxon>Acetobacteraceae</taxon>
        <taxon>Plastoroseomonas</taxon>
    </lineage>
</organism>
<name>A0AAF1KL05_9PROT</name>
<evidence type="ECO:0000259" key="2">
    <source>
        <dbReference type="Pfam" id="PF00582"/>
    </source>
</evidence>
<gene>
    <name evidence="3" type="ORF">GXW79_03460</name>
</gene>
<protein>
    <submittedName>
        <fullName evidence="3">Universal stress protein</fullName>
    </submittedName>
</protein>
<reference evidence="3" key="1">
    <citation type="submission" date="2020-01" db="EMBL/GenBank/DDBJ databases">
        <authorList>
            <person name="Rat A."/>
        </authorList>
    </citation>
    <scope>NUCLEOTIDE SEQUENCE</scope>
    <source>
        <strain evidence="3">LMG 28251</strain>
    </source>
</reference>
<evidence type="ECO:0000313" key="3">
    <source>
        <dbReference type="EMBL" id="MBR0654131.1"/>
    </source>
</evidence>
<dbReference type="InterPro" id="IPR006015">
    <property type="entry name" value="Universal_stress_UspA"/>
</dbReference>
<dbReference type="PANTHER" id="PTHR46268:SF15">
    <property type="entry name" value="UNIVERSAL STRESS PROTEIN HP_0031"/>
    <property type="match status" value="1"/>
</dbReference>
<reference evidence="3" key="2">
    <citation type="journal article" date="2021" name="Syst. Appl. Microbiol.">
        <title>Roseomonas hellenica sp. nov., isolated from roots of wild-growing Alkanna tinctoria.</title>
        <authorList>
            <person name="Rat A."/>
            <person name="Naranjo H.D."/>
            <person name="Lebbe L."/>
            <person name="Cnockaert M."/>
            <person name="Krigas N."/>
            <person name="Grigoriadou K."/>
            <person name="Maloupa E."/>
            <person name="Willems A."/>
        </authorList>
    </citation>
    <scope>NUCLEOTIDE SEQUENCE</scope>
    <source>
        <strain evidence="3">LMG 28251</strain>
    </source>
</reference>
<dbReference type="InterPro" id="IPR006016">
    <property type="entry name" value="UspA"/>
</dbReference>
<proteinExistence type="inferred from homology"/>
<comment type="similarity">
    <text evidence="1">Belongs to the universal stress protein A family.</text>
</comment>
<dbReference type="AlphaFoldDB" id="A0AAF1KL05"/>
<dbReference type="Proteomes" id="UP001196068">
    <property type="component" value="Unassembled WGS sequence"/>
</dbReference>
<comment type="caution">
    <text evidence="3">The sequence shown here is derived from an EMBL/GenBank/DDBJ whole genome shotgun (WGS) entry which is preliminary data.</text>
</comment>
<dbReference type="Pfam" id="PF00582">
    <property type="entry name" value="Usp"/>
    <property type="match status" value="1"/>
</dbReference>
<feature type="domain" description="UspA" evidence="2">
    <location>
        <begin position="167"/>
        <end position="289"/>
    </location>
</feature>
<dbReference type="RefSeq" id="WP_211872902.1">
    <property type="nucleotide sequence ID" value="NZ_JAAEDH010000002.1"/>
</dbReference>